<feature type="domain" description="Myb/SANT-like DNA-binding" evidence="7">
    <location>
        <begin position="10"/>
        <end position="82"/>
    </location>
</feature>
<evidence type="ECO:0000313" key="8">
    <source>
        <dbReference type="EMBL" id="KAK3911136.1"/>
    </source>
</evidence>
<gene>
    <name evidence="8" type="ORF">KUF71_020838</name>
</gene>
<proteinExistence type="predicted"/>
<evidence type="ECO:0000256" key="4">
    <source>
        <dbReference type="ARBA" id="ARBA00023163"/>
    </source>
</evidence>
<evidence type="ECO:0000313" key="9">
    <source>
        <dbReference type="Proteomes" id="UP001219518"/>
    </source>
</evidence>
<keyword evidence="9" id="KW-1185">Reference proteome</keyword>
<comment type="caution">
    <text evidence="8">The sequence shown here is derived from an EMBL/GenBank/DDBJ whole genome shotgun (WGS) entry which is preliminary data.</text>
</comment>
<dbReference type="Pfam" id="PF13873">
    <property type="entry name" value="Myb_DNA-bind_5"/>
    <property type="match status" value="1"/>
</dbReference>
<keyword evidence="4" id="KW-0804">Transcription</keyword>
<dbReference type="Proteomes" id="UP001219518">
    <property type="component" value="Unassembled WGS sequence"/>
</dbReference>
<comment type="function">
    <text evidence="5">Involved in transvection phenomena (= synapsis-dependent gene expression), where the synaptic pairing of chromosomes carrying genes with which zeste interacts influences the expression of these genes. Zeste binds to DNA and stimulates transcription from a nearby promoter.</text>
</comment>
<dbReference type="InterPro" id="IPR028002">
    <property type="entry name" value="Myb_DNA-bind_5"/>
</dbReference>
<evidence type="ECO:0000256" key="6">
    <source>
        <dbReference type="SAM" id="MobiDB-lite"/>
    </source>
</evidence>
<accession>A0AAE1L8Y2</accession>
<organism evidence="8 9">
    <name type="scientific">Frankliniella fusca</name>
    <dbReference type="NCBI Taxonomy" id="407009"/>
    <lineage>
        <taxon>Eukaryota</taxon>
        <taxon>Metazoa</taxon>
        <taxon>Ecdysozoa</taxon>
        <taxon>Arthropoda</taxon>
        <taxon>Hexapoda</taxon>
        <taxon>Insecta</taxon>
        <taxon>Pterygota</taxon>
        <taxon>Neoptera</taxon>
        <taxon>Paraneoptera</taxon>
        <taxon>Thysanoptera</taxon>
        <taxon>Terebrantia</taxon>
        <taxon>Thripoidea</taxon>
        <taxon>Thripidae</taxon>
        <taxon>Frankliniella</taxon>
    </lineage>
</organism>
<evidence type="ECO:0000256" key="5">
    <source>
        <dbReference type="ARBA" id="ARBA00025466"/>
    </source>
</evidence>
<reference evidence="8" key="2">
    <citation type="journal article" date="2023" name="BMC Genomics">
        <title>Pest status, molecular evolution, and epigenetic factors derived from the genome assembly of Frankliniella fusca, a thysanopteran phytovirus vector.</title>
        <authorList>
            <person name="Catto M.A."/>
            <person name="Labadie P.E."/>
            <person name="Jacobson A.L."/>
            <person name="Kennedy G.G."/>
            <person name="Srinivasan R."/>
            <person name="Hunt B.G."/>
        </authorList>
    </citation>
    <scope>NUCLEOTIDE SEQUENCE</scope>
    <source>
        <strain evidence="8">PL_HMW_Pooled</strain>
    </source>
</reference>
<sequence>MSNQAEKPVRNVTPEQKKIMLDFMEKHPDFAAGRVHAEQGSQCFNRLWDNLAKLLHKVPNGSIKTITQWKDVWGRMRSNSKAYALSNGKPKCNRTGGGGCSDEEEQNVPTGYTTEDDFVDRVMKLQGWHTVFGIGVVDELDNSSDDDQSKPVSQSHPSQCEKKLWKYMGDKDVEALHQMQRSVSKLSQAIQRLTEATATLQTAFIKVTGLR</sequence>
<reference evidence="8" key="1">
    <citation type="submission" date="2021-07" db="EMBL/GenBank/DDBJ databases">
        <authorList>
            <person name="Catto M.A."/>
            <person name="Jacobson A."/>
            <person name="Kennedy G."/>
            <person name="Labadie P."/>
            <person name="Hunt B.G."/>
            <person name="Srinivasan R."/>
        </authorList>
    </citation>
    <scope>NUCLEOTIDE SEQUENCE</scope>
    <source>
        <strain evidence="8">PL_HMW_Pooled</strain>
        <tissue evidence="8">Head</tissue>
    </source>
</reference>
<evidence type="ECO:0000259" key="7">
    <source>
        <dbReference type="Pfam" id="PF13873"/>
    </source>
</evidence>
<comment type="subunit">
    <text evidence="1">Self-associates forming complexes of several hundred monomers.</text>
</comment>
<dbReference type="EMBL" id="JAHWGI010000234">
    <property type="protein sequence ID" value="KAK3911136.1"/>
    <property type="molecule type" value="Genomic_DNA"/>
</dbReference>
<name>A0AAE1L8Y2_9NEOP</name>
<evidence type="ECO:0000256" key="3">
    <source>
        <dbReference type="ARBA" id="ARBA00023015"/>
    </source>
</evidence>
<protein>
    <recommendedName>
        <fullName evidence="2">Regulatory protein zeste</fullName>
    </recommendedName>
</protein>
<evidence type="ECO:0000256" key="1">
    <source>
        <dbReference type="ARBA" id="ARBA00011764"/>
    </source>
</evidence>
<evidence type="ECO:0000256" key="2">
    <source>
        <dbReference type="ARBA" id="ARBA00016807"/>
    </source>
</evidence>
<keyword evidence="3" id="KW-0805">Transcription regulation</keyword>
<dbReference type="AlphaFoldDB" id="A0AAE1L8Y2"/>
<feature type="region of interest" description="Disordered" evidence="6">
    <location>
        <begin position="90"/>
        <end position="111"/>
    </location>
</feature>